<evidence type="ECO:0000256" key="1">
    <source>
        <dbReference type="SAM" id="MobiDB-lite"/>
    </source>
</evidence>
<dbReference type="EMBL" id="JFHN01000075">
    <property type="protein sequence ID" value="EXU73519.1"/>
    <property type="molecule type" value="Genomic_DNA"/>
</dbReference>
<dbReference type="Proteomes" id="UP000019918">
    <property type="component" value="Unassembled WGS sequence"/>
</dbReference>
<comment type="caution">
    <text evidence="2">The sequence shown here is derived from an EMBL/GenBank/DDBJ whole genome shotgun (WGS) entry which is preliminary data.</text>
</comment>
<sequence length="98" mass="10551">MLLKNRAGFEPAAVRVERSETALPAATTRRARRKPSHPARPTSVERHPKGAFLLLKNRAGFEPAAKGFSLASDFSRYASPHNFATGATPGKSLLPAGR</sequence>
<reference evidence="2 3" key="1">
    <citation type="submission" date="2014-02" db="EMBL/GenBank/DDBJ databases">
        <title>Draft genome of Erwinia mallotivora strain BT-MARDI, a papaya dieback pathogen.</title>
        <authorList>
            <person name="Redzuan R."/>
            <person name="Abu Bakar N."/>
            <person name="Badrun R."/>
            <person name="Mohd Raih M.F."/>
            <person name="Rozano L."/>
            <person name="Mat Amin N."/>
        </authorList>
    </citation>
    <scope>NUCLEOTIDE SEQUENCE [LARGE SCALE GENOMIC DNA]</scope>
    <source>
        <strain evidence="2 3">BT-MARDI</strain>
    </source>
</reference>
<gene>
    <name evidence="2" type="ORF">BG55_22095</name>
</gene>
<evidence type="ECO:0000313" key="2">
    <source>
        <dbReference type="EMBL" id="EXU73519.1"/>
    </source>
</evidence>
<evidence type="ECO:0000313" key="3">
    <source>
        <dbReference type="Proteomes" id="UP000019918"/>
    </source>
</evidence>
<proteinExistence type="predicted"/>
<protein>
    <submittedName>
        <fullName evidence="2">Uncharacterized protein</fullName>
    </submittedName>
</protein>
<feature type="region of interest" description="Disordered" evidence="1">
    <location>
        <begin position="18"/>
        <end position="48"/>
    </location>
</feature>
<dbReference type="AlphaFoldDB" id="A0A014M623"/>
<accession>A0A014M623</accession>
<name>A0A014M623_9GAMM</name>
<keyword evidence="3" id="KW-1185">Reference proteome</keyword>
<organism evidence="2 3">
    <name type="scientific">Erwinia mallotivora</name>
    <dbReference type="NCBI Taxonomy" id="69222"/>
    <lineage>
        <taxon>Bacteria</taxon>
        <taxon>Pseudomonadati</taxon>
        <taxon>Pseudomonadota</taxon>
        <taxon>Gammaproteobacteria</taxon>
        <taxon>Enterobacterales</taxon>
        <taxon>Erwiniaceae</taxon>
        <taxon>Erwinia</taxon>
    </lineage>
</organism>